<evidence type="ECO:0000256" key="5">
    <source>
        <dbReference type="ARBA" id="ARBA00022989"/>
    </source>
</evidence>
<dbReference type="PANTHER" id="PTHR30193:SF37">
    <property type="entry name" value="INNER MEMBRANE ABC TRANSPORTER PERMEASE PROTEIN YCJO"/>
    <property type="match status" value="1"/>
</dbReference>
<dbReference type="GO" id="GO:0055085">
    <property type="term" value="P:transmembrane transport"/>
    <property type="evidence" value="ECO:0007669"/>
    <property type="project" value="InterPro"/>
</dbReference>
<evidence type="ECO:0000256" key="1">
    <source>
        <dbReference type="ARBA" id="ARBA00004651"/>
    </source>
</evidence>
<dbReference type="Pfam" id="PF00528">
    <property type="entry name" value="BPD_transp_1"/>
    <property type="match status" value="1"/>
</dbReference>
<dbReference type="EMBL" id="DRZM01000217">
    <property type="protein sequence ID" value="HHP05614.1"/>
    <property type="molecule type" value="Genomic_DNA"/>
</dbReference>
<evidence type="ECO:0000256" key="6">
    <source>
        <dbReference type="ARBA" id="ARBA00023136"/>
    </source>
</evidence>
<keyword evidence="4 7" id="KW-0812">Transmembrane</keyword>
<comment type="similarity">
    <text evidence="7">Belongs to the binding-protein-dependent transport system permease family.</text>
</comment>
<proteinExistence type="inferred from homology"/>
<dbReference type="Gene3D" id="1.10.3720.10">
    <property type="entry name" value="MetI-like"/>
    <property type="match status" value="1"/>
</dbReference>
<organism evidence="9">
    <name type="scientific">Thermofilum pendens</name>
    <dbReference type="NCBI Taxonomy" id="2269"/>
    <lineage>
        <taxon>Archaea</taxon>
        <taxon>Thermoproteota</taxon>
        <taxon>Thermoprotei</taxon>
        <taxon>Thermofilales</taxon>
        <taxon>Thermofilaceae</taxon>
        <taxon>Thermofilum</taxon>
    </lineage>
</organism>
<keyword evidence="6 7" id="KW-0472">Membrane</keyword>
<feature type="transmembrane region" description="Helical" evidence="7">
    <location>
        <begin position="180"/>
        <end position="205"/>
    </location>
</feature>
<keyword evidence="2 7" id="KW-0813">Transport</keyword>
<evidence type="ECO:0000313" key="9">
    <source>
        <dbReference type="EMBL" id="HHP05614.1"/>
    </source>
</evidence>
<evidence type="ECO:0000256" key="3">
    <source>
        <dbReference type="ARBA" id="ARBA00022475"/>
    </source>
</evidence>
<dbReference type="GO" id="GO:0005886">
    <property type="term" value="C:plasma membrane"/>
    <property type="evidence" value="ECO:0007669"/>
    <property type="project" value="UniProtKB-SubCell"/>
</dbReference>
<comment type="caution">
    <text evidence="9">The sequence shown here is derived from an EMBL/GenBank/DDBJ whole genome shotgun (WGS) entry which is preliminary data.</text>
</comment>
<evidence type="ECO:0000256" key="7">
    <source>
        <dbReference type="RuleBase" id="RU363032"/>
    </source>
</evidence>
<feature type="transmembrane region" description="Helical" evidence="7">
    <location>
        <begin position="98"/>
        <end position="120"/>
    </location>
</feature>
<dbReference type="PROSITE" id="PS50928">
    <property type="entry name" value="ABC_TM1"/>
    <property type="match status" value="1"/>
</dbReference>
<dbReference type="InterPro" id="IPR035906">
    <property type="entry name" value="MetI-like_sf"/>
</dbReference>
<feature type="transmembrane region" description="Helical" evidence="7">
    <location>
        <begin position="132"/>
        <end position="154"/>
    </location>
</feature>
<accession>A0A7J3X8W3</accession>
<dbReference type="InterPro" id="IPR000515">
    <property type="entry name" value="MetI-like"/>
</dbReference>
<dbReference type="CDD" id="cd06261">
    <property type="entry name" value="TM_PBP2"/>
    <property type="match status" value="1"/>
</dbReference>
<comment type="subcellular location">
    <subcellularLocation>
        <location evidence="1 7">Cell membrane</location>
        <topology evidence="1 7">Multi-pass membrane protein</topology>
    </subcellularLocation>
</comment>
<dbReference type="PANTHER" id="PTHR30193">
    <property type="entry name" value="ABC TRANSPORTER PERMEASE PROTEIN"/>
    <property type="match status" value="1"/>
</dbReference>
<sequence length="319" mass="35460">MSFSKTSFFEKSRRLEALIFLLLTLYPLTLNFFFGYFSMLFAFALSAFEWDILTPMKFVGLKNYQEMLSEIVHGVEVLVSSPRVLHLRAPFFNGLKNILLYTAMVVPTQTLLALVLAAVANQRVRGAHFFRVAYFLPATTCPVIISLIFIWLFMRDGFVNYLISPLTGGFKPDWLRDPNFLLPAIALVAIWGTSAHFFVTFLAGLQALPREVYEAAKIDGAGALARFIYITIPLLKPLVTYVVVLGTIGALQMFDLAWVMAGAGGGAGGAGYTVALDIYNTAFVQLRYGYAAAKAVLLFAIIFTLNYYVQKKLAFGRVT</sequence>
<gene>
    <name evidence="9" type="ORF">ENM88_07735</name>
</gene>
<evidence type="ECO:0000259" key="8">
    <source>
        <dbReference type="PROSITE" id="PS50928"/>
    </source>
</evidence>
<name>A0A7J3X8W3_THEPE</name>
<feature type="transmembrane region" description="Helical" evidence="7">
    <location>
        <begin position="288"/>
        <end position="309"/>
    </location>
</feature>
<dbReference type="SUPFAM" id="SSF161098">
    <property type="entry name" value="MetI-like"/>
    <property type="match status" value="1"/>
</dbReference>
<evidence type="ECO:0000256" key="2">
    <source>
        <dbReference type="ARBA" id="ARBA00022448"/>
    </source>
</evidence>
<feature type="transmembrane region" description="Helical" evidence="7">
    <location>
        <begin position="20"/>
        <end position="48"/>
    </location>
</feature>
<keyword evidence="3" id="KW-1003">Cell membrane</keyword>
<feature type="domain" description="ABC transmembrane type-1" evidence="8">
    <location>
        <begin position="95"/>
        <end position="309"/>
    </location>
</feature>
<feature type="transmembrane region" description="Helical" evidence="7">
    <location>
        <begin position="256"/>
        <end position="276"/>
    </location>
</feature>
<evidence type="ECO:0000256" key="4">
    <source>
        <dbReference type="ARBA" id="ARBA00022692"/>
    </source>
</evidence>
<dbReference type="AlphaFoldDB" id="A0A7J3X8W3"/>
<dbReference type="InterPro" id="IPR051393">
    <property type="entry name" value="ABC_transporter_permease"/>
</dbReference>
<protein>
    <submittedName>
        <fullName evidence="9">Sugar ABC transporter permease</fullName>
    </submittedName>
</protein>
<reference evidence="9" key="1">
    <citation type="journal article" date="2020" name="mSystems">
        <title>Genome- and Community-Level Interaction Insights into Carbon Utilization and Element Cycling Functions of Hydrothermarchaeota in Hydrothermal Sediment.</title>
        <authorList>
            <person name="Zhou Z."/>
            <person name="Liu Y."/>
            <person name="Xu W."/>
            <person name="Pan J."/>
            <person name="Luo Z.H."/>
            <person name="Li M."/>
        </authorList>
    </citation>
    <scope>NUCLEOTIDE SEQUENCE [LARGE SCALE GENOMIC DNA]</scope>
    <source>
        <strain evidence="9">SpSt-1125</strain>
    </source>
</reference>
<feature type="transmembrane region" description="Helical" evidence="7">
    <location>
        <begin position="226"/>
        <end position="250"/>
    </location>
</feature>
<keyword evidence="5 7" id="KW-1133">Transmembrane helix</keyword>